<comment type="caution">
    <text evidence="8">The sequence shown here is derived from an EMBL/GenBank/DDBJ whole genome shotgun (WGS) entry which is preliminary data.</text>
</comment>
<evidence type="ECO:0000256" key="2">
    <source>
        <dbReference type="ARBA" id="ARBA00022553"/>
    </source>
</evidence>
<dbReference type="InterPro" id="IPR027356">
    <property type="entry name" value="NPH3_dom"/>
</dbReference>
<dbReference type="PROSITE" id="PS51649">
    <property type="entry name" value="NPH3"/>
    <property type="match status" value="1"/>
</dbReference>
<protein>
    <submittedName>
        <fullName evidence="8">Root phototropism protein 2</fullName>
    </submittedName>
</protein>
<evidence type="ECO:0000259" key="6">
    <source>
        <dbReference type="PROSITE" id="PS50097"/>
    </source>
</evidence>
<evidence type="ECO:0000256" key="4">
    <source>
        <dbReference type="PROSITE-ProRule" id="PRU00982"/>
    </source>
</evidence>
<dbReference type="InterPro" id="IPR000210">
    <property type="entry name" value="BTB/POZ_dom"/>
</dbReference>
<keyword evidence="3" id="KW-0833">Ubl conjugation pathway</keyword>
<dbReference type="AlphaFoldDB" id="A0A830BWM3"/>
<dbReference type="GO" id="GO:0016567">
    <property type="term" value="P:protein ubiquitination"/>
    <property type="evidence" value="ECO:0007669"/>
    <property type="project" value="UniProtKB-UniPathway"/>
</dbReference>
<evidence type="ECO:0000256" key="1">
    <source>
        <dbReference type="ARBA" id="ARBA00004906"/>
    </source>
</evidence>
<keyword evidence="9" id="KW-1185">Reference proteome</keyword>
<feature type="region of interest" description="Disordered" evidence="5">
    <location>
        <begin position="597"/>
        <end position="663"/>
    </location>
</feature>
<keyword evidence="2" id="KW-0597">Phosphoprotein</keyword>
<feature type="compositionally biased region" description="Low complexity" evidence="5">
    <location>
        <begin position="599"/>
        <end position="611"/>
    </location>
</feature>
<dbReference type="EMBL" id="BMAC01000237">
    <property type="protein sequence ID" value="GFP91156.1"/>
    <property type="molecule type" value="Genomic_DNA"/>
</dbReference>
<evidence type="ECO:0000259" key="7">
    <source>
        <dbReference type="PROSITE" id="PS51649"/>
    </source>
</evidence>
<dbReference type="FunFam" id="3.30.710.10:FF:000168">
    <property type="entry name" value="BTB/POZ domain-containing protein At1g03010"/>
    <property type="match status" value="1"/>
</dbReference>
<comment type="similarity">
    <text evidence="4">Belongs to the NPH3 family.</text>
</comment>
<dbReference type="SMART" id="SM00225">
    <property type="entry name" value="BTB"/>
    <property type="match status" value="1"/>
</dbReference>
<proteinExistence type="inferred from homology"/>
<dbReference type="UniPathway" id="UPA00143"/>
<dbReference type="PANTHER" id="PTHR32370">
    <property type="entry name" value="OS12G0117600 PROTEIN"/>
    <property type="match status" value="1"/>
</dbReference>
<dbReference type="SUPFAM" id="SSF54695">
    <property type="entry name" value="POZ domain"/>
    <property type="match status" value="1"/>
</dbReference>
<sequence>MAESKQGFMTLEILAKAGALLGPSQQNPIAFVQTQFKEVEARLKVWLAKQSLVVEASVLAGISVAQGAAIGAFMGTLTSYAAPLITPPLKAANFNPEAMASLKQAQVLAGGLLVQAHNFAVMTVGEANFSLHKFMLVAKSNHIRKLILDSKEADLARINLSDIPGGPEIFEKAAKFCYGVNFEITVHNVVALRCATEYMQMTDKYCENNLAGFLSQVALTTLSGALVVLKFCEDLIPMAEDLRIVQRCVDIASAKACVEANFPSRSPPNWWTEELTILDITFFSKIIASMKSRGAKGLTLASAIITYTERSLRDLVRDHSGNGTKTSDACDSDIRDRQRELLESIVTLLPSEKSAFPINFLCCLLRTAIFLRADNRCKNELEKRISSILEHVTVDDLLVLSFTYDGERLFDLESVRRIISGFAEKEKNVAVFSAGDFREVCSTAMQRVAKTVDAYLGEIATYGDLSISKFNGIANLVPKAARKADDDLYRAIDIFLKAHPNLDEIEREKVCSVMDPLKLSYEARVHASQNKRLPVQIVLHALYYDQLKLRSGADDHKTPDALTTRSQLQADVTLVKENEALRTELLKMKMYIQDMQKPTTTTSTTTQGTSSKVGSAPRKPTFFSSVSRKLGKLNPFKHGSKDTSNMDEGLDLTKPRRRRFSIS</sequence>
<evidence type="ECO:0000256" key="5">
    <source>
        <dbReference type="SAM" id="MobiDB-lite"/>
    </source>
</evidence>
<dbReference type="InterPro" id="IPR011333">
    <property type="entry name" value="SKP1/BTB/POZ_sf"/>
</dbReference>
<feature type="domain" description="BTB" evidence="6">
    <location>
        <begin position="118"/>
        <end position="186"/>
    </location>
</feature>
<feature type="domain" description="NPH3" evidence="7">
    <location>
        <begin position="269"/>
        <end position="548"/>
    </location>
</feature>
<dbReference type="Pfam" id="PF03000">
    <property type="entry name" value="NPH3"/>
    <property type="match status" value="1"/>
</dbReference>
<evidence type="ECO:0000313" key="8">
    <source>
        <dbReference type="EMBL" id="GFP91156.1"/>
    </source>
</evidence>
<organism evidence="8 9">
    <name type="scientific">Phtheirospermum japonicum</name>
    <dbReference type="NCBI Taxonomy" id="374723"/>
    <lineage>
        <taxon>Eukaryota</taxon>
        <taxon>Viridiplantae</taxon>
        <taxon>Streptophyta</taxon>
        <taxon>Embryophyta</taxon>
        <taxon>Tracheophyta</taxon>
        <taxon>Spermatophyta</taxon>
        <taxon>Magnoliopsida</taxon>
        <taxon>eudicotyledons</taxon>
        <taxon>Gunneridae</taxon>
        <taxon>Pentapetalae</taxon>
        <taxon>asterids</taxon>
        <taxon>lamiids</taxon>
        <taxon>Lamiales</taxon>
        <taxon>Orobanchaceae</taxon>
        <taxon>Orobanchaceae incertae sedis</taxon>
        <taxon>Phtheirospermum</taxon>
    </lineage>
</organism>
<dbReference type="InterPro" id="IPR043454">
    <property type="entry name" value="NPH3/RPT2-like"/>
</dbReference>
<dbReference type="PROSITE" id="PS50097">
    <property type="entry name" value="BTB"/>
    <property type="match status" value="1"/>
</dbReference>
<dbReference type="Proteomes" id="UP000653305">
    <property type="component" value="Unassembled WGS sequence"/>
</dbReference>
<reference evidence="8" key="1">
    <citation type="submission" date="2020-07" db="EMBL/GenBank/DDBJ databases">
        <title>Ethylene signaling mediates host invasion by parasitic plants.</title>
        <authorList>
            <person name="Yoshida S."/>
        </authorList>
    </citation>
    <scope>NUCLEOTIDE SEQUENCE</scope>
    <source>
        <strain evidence="8">Okayama</strain>
    </source>
</reference>
<evidence type="ECO:0000313" key="9">
    <source>
        <dbReference type="Proteomes" id="UP000653305"/>
    </source>
</evidence>
<name>A0A830BWM3_9LAMI</name>
<dbReference type="Gene3D" id="3.30.710.10">
    <property type="entry name" value="Potassium Channel Kv1.1, Chain A"/>
    <property type="match status" value="1"/>
</dbReference>
<evidence type="ECO:0000256" key="3">
    <source>
        <dbReference type="ARBA" id="ARBA00022786"/>
    </source>
</evidence>
<accession>A0A830BWM3</accession>
<dbReference type="OrthoDB" id="624345at2759"/>
<comment type="pathway">
    <text evidence="1">Protein modification; protein ubiquitination.</text>
</comment>
<dbReference type="Pfam" id="PF00651">
    <property type="entry name" value="BTB"/>
    <property type="match status" value="1"/>
</dbReference>
<gene>
    <name evidence="8" type="ORF">PHJA_001259600</name>
</gene>